<reference evidence="4" key="1">
    <citation type="journal article" date="2014" name="Proc. Natl. Acad. Sci. U.S.A.">
        <title>Extensive sampling of basidiomycete genomes demonstrates inadequacy of the white-rot/brown-rot paradigm for wood decay fungi.</title>
        <authorList>
            <person name="Riley R."/>
            <person name="Salamov A.A."/>
            <person name="Brown D.W."/>
            <person name="Nagy L.G."/>
            <person name="Floudas D."/>
            <person name="Held B.W."/>
            <person name="Levasseur A."/>
            <person name="Lombard V."/>
            <person name="Morin E."/>
            <person name="Otillar R."/>
            <person name="Lindquist E.A."/>
            <person name="Sun H."/>
            <person name="LaButti K.M."/>
            <person name="Schmutz J."/>
            <person name="Jabbour D."/>
            <person name="Luo H."/>
            <person name="Baker S.E."/>
            <person name="Pisabarro A.G."/>
            <person name="Walton J.D."/>
            <person name="Blanchette R.A."/>
            <person name="Henrissat B."/>
            <person name="Martin F."/>
            <person name="Cullen D."/>
            <person name="Hibbett D.S."/>
            <person name="Grigoriev I.V."/>
        </authorList>
    </citation>
    <scope>NUCLEOTIDE SEQUENCE [LARGE SCALE GENOMIC DNA]</scope>
    <source>
        <strain evidence="4">FD-172 SS1</strain>
    </source>
</reference>
<proteinExistence type="predicted"/>
<keyword evidence="4" id="KW-1185">Reference proteome</keyword>
<dbReference type="EMBL" id="KL198035">
    <property type="protein sequence ID" value="KDQ14887.1"/>
    <property type="molecule type" value="Genomic_DNA"/>
</dbReference>
<dbReference type="OrthoDB" id="3364132at2759"/>
<dbReference type="Proteomes" id="UP000027195">
    <property type="component" value="Unassembled WGS sequence"/>
</dbReference>
<dbReference type="HOGENOM" id="CLU_060356_2_1_1"/>
<dbReference type="PANTHER" id="PTHR36223:SF1">
    <property type="entry name" value="TRANSCRIPTION ELONGATION FACTOR EAF N-TERMINAL DOMAIN-CONTAINING PROTEIN"/>
    <property type="match status" value="1"/>
</dbReference>
<dbReference type="Pfam" id="PF25534">
    <property type="entry name" value="DUF7918"/>
    <property type="match status" value="1"/>
</dbReference>
<feature type="domain" description="DUF7918" evidence="2">
    <location>
        <begin position="12"/>
        <end position="156"/>
    </location>
</feature>
<evidence type="ECO:0000259" key="2">
    <source>
        <dbReference type="Pfam" id="PF25534"/>
    </source>
</evidence>
<accession>A0A067MSS9</accession>
<sequence length="277" mass="30567">MTVTYRDFSAWVTSEGAELPIYKPTVDEGDGRTFTCWIPSEEGKVHWMDHNGGIATVGHIFFDGSKKGACNGAILLGRRPGEVRSVSGAQVSHTGVRPFVFAKLETTEDDFATTSTSSELGSIRLSIHRVIATASETGKHHEQIRAHGPVHEKSKKAGSHVARRVTASRSLCGAKAYQLLTVLDCSYGQEEPTGTRPAFLKCQLYDPMDKNPYVRFIFKYRSLALLQANDIAPPPAITTRESGGRAIVKDEYSGARRLRISELHVGRSEDWIYSERV</sequence>
<name>A0A067MSS9_BOTB1</name>
<evidence type="ECO:0000313" key="4">
    <source>
        <dbReference type="Proteomes" id="UP000027195"/>
    </source>
</evidence>
<evidence type="ECO:0000313" key="3">
    <source>
        <dbReference type="EMBL" id="KDQ14887.1"/>
    </source>
</evidence>
<evidence type="ECO:0000256" key="1">
    <source>
        <dbReference type="SAM" id="MobiDB-lite"/>
    </source>
</evidence>
<dbReference type="InterPro" id="IPR057678">
    <property type="entry name" value="DUF7918"/>
</dbReference>
<feature type="region of interest" description="Disordered" evidence="1">
    <location>
        <begin position="136"/>
        <end position="158"/>
    </location>
</feature>
<feature type="compositionally biased region" description="Basic and acidic residues" evidence="1">
    <location>
        <begin position="137"/>
        <end position="152"/>
    </location>
</feature>
<dbReference type="PANTHER" id="PTHR36223">
    <property type="entry name" value="BETA-LACTAMASE-TYPE TRANSPEPTIDASE FOLD DOMAIN CONTAINING PROTEIN"/>
    <property type="match status" value="1"/>
</dbReference>
<organism evidence="3 4">
    <name type="scientific">Botryobasidium botryosum (strain FD-172 SS1)</name>
    <dbReference type="NCBI Taxonomy" id="930990"/>
    <lineage>
        <taxon>Eukaryota</taxon>
        <taxon>Fungi</taxon>
        <taxon>Dikarya</taxon>
        <taxon>Basidiomycota</taxon>
        <taxon>Agaricomycotina</taxon>
        <taxon>Agaricomycetes</taxon>
        <taxon>Cantharellales</taxon>
        <taxon>Botryobasidiaceae</taxon>
        <taxon>Botryobasidium</taxon>
    </lineage>
</organism>
<dbReference type="AlphaFoldDB" id="A0A067MSS9"/>
<protein>
    <recommendedName>
        <fullName evidence="2">DUF7918 domain-containing protein</fullName>
    </recommendedName>
</protein>
<dbReference type="InParanoid" id="A0A067MSS9"/>
<gene>
    <name evidence="3" type="ORF">BOTBODRAFT_44393</name>
</gene>